<evidence type="ECO:0000313" key="11">
    <source>
        <dbReference type="Proteomes" id="UP000580250"/>
    </source>
</evidence>
<dbReference type="InterPro" id="IPR011989">
    <property type="entry name" value="ARM-like"/>
</dbReference>
<feature type="active site" description="Glycyl thioester intermediate" evidence="6">
    <location>
        <position position="1914"/>
    </location>
</feature>
<dbReference type="UniPathway" id="UPA00143"/>
<dbReference type="Pfam" id="PF25579">
    <property type="entry name" value="TPR_TRIP12_N"/>
    <property type="match status" value="1"/>
</dbReference>
<dbReference type="Pfam" id="PF00632">
    <property type="entry name" value="HECT"/>
    <property type="match status" value="1"/>
</dbReference>
<dbReference type="InterPro" id="IPR035983">
    <property type="entry name" value="Hect_E3_ubiquitin_ligase"/>
</dbReference>
<feature type="region of interest" description="Disordered" evidence="8">
    <location>
        <begin position="1"/>
        <end position="116"/>
    </location>
</feature>
<dbReference type="Gene3D" id="3.30.2410.10">
    <property type="entry name" value="Hect, E3 ligase catalytic domain"/>
    <property type="match status" value="1"/>
</dbReference>
<evidence type="ECO:0000256" key="6">
    <source>
        <dbReference type="PROSITE-ProRule" id="PRU00104"/>
    </source>
</evidence>
<feature type="compositionally biased region" description="Low complexity" evidence="8">
    <location>
        <begin position="138"/>
        <end position="150"/>
    </location>
</feature>
<feature type="compositionally biased region" description="Polar residues" evidence="8">
    <location>
        <begin position="62"/>
        <end position="86"/>
    </location>
</feature>
<dbReference type="OrthoDB" id="271273at2759"/>
<feature type="compositionally biased region" description="Polar residues" evidence="8">
    <location>
        <begin position="1"/>
        <end position="12"/>
    </location>
</feature>
<keyword evidence="4 7" id="KW-0808">Transferase</keyword>
<dbReference type="SMART" id="SM00119">
    <property type="entry name" value="HECTc"/>
    <property type="match status" value="1"/>
</dbReference>
<comment type="function">
    <text evidence="7">E3 ubiquitin-protein ligase which accepts ubiquitin from an E2 ubiquitin-conjugating enzyme in the form of a thioester and then directly transfers the ubiquitin to targeted substrates.</text>
</comment>
<dbReference type="EC" id="2.3.2.26" evidence="7"/>
<dbReference type="Proteomes" id="UP000580250">
    <property type="component" value="Unassembled WGS sequence"/>
</dbReference>
<dbReference type="Gene3D" id="3.90.1750.10">
    <property type="entry name" value="Hect, E3 ligase catalytic domains"/>
    <property type="match status" value="1"/>
</dbReference>
<feature type="compositionally biased region" description="Polar residues" evidence="8">
    <location>
        <begin position="30"/>
        <end position="43"/>
    </location>
</feature>
<name>A0A6V7UXU6_MELEN</name>
<dbReference type="InterPro" id="IPR057948">
    <property type="entry name" value="TPR_TRIP12_N"/>
</dbReference>
<reference evidence="10 11" key="1">
    <citation type="submission" date="2020-08" db="EMBL/GenBank/DDBJ databases">
        <authorList>
            <person name="Koutsovoulos G."/>
            <person name="Danchin GJ E."/>
        </authorList>
    </citation>
    <scope>NUCLEOTIDE SEQUENCE [LARGE SCALE GENOMIC DNA]</scope>
</reference>
<sequence length="1946" mass="213438">MSSHSRTGNPNGEKSGVGAGSGPQHRKRQSPNNQATIVNSPGSTAGGVRDPSLAASSKLRKVSTTAVSSNNEKGQEVVSKTSNKQVVASDEGAAGTSTGVRRPARELSALIQPFPERAAISEERLTRSKSKALQKAIANEGSSSSNTSKAGKSDLAASQNAASSSNTTGSHSATEKTKTNEASTTSKSVQSGDLVAAAAAAVHNPVSSEAFVAAAAVFENRSPRFASLLHQQEQITASTILPSSFLTNTSNALTSSALFENKIPQIVNTSNLGLPSSSSNNNLNSYNFSPLMTSSLPSTVAAAVHQQSIIASTAIAASDFAVSFASQLAAAAAVVGGVATSTVRTDSTDAVTVDSSASTTTSCDMQHIGFTSSINNNSVDNSGNGCPMEVEQPVGTSPLVTTISPSLIGINRSSLDDISIGSQPSHAQNQSRAVAAAMLGAKSQRAAGFLSTIVPRMQHLLNSTTNSTTGTGSAAARAGYLDSIVDASYSYSRHHHATTPAMLSIVEGLKSSNEIRQSEAASELAEMLLLGNEESLPNMPIVEIVQALCGLLQKDDNFELMLTAARCITNMQEALPRALPAIVETIPLLLAKLKRIEYIDVAEQSLIALEVMSRRNGKQILLQGGIASAISHVDFFSLPSQRLCYQICANCALNVSQNEFHLVKDCLPDLTQRLVYVDDKRCVESICTFFNRIIENMRQNADRLRQITGTSYEFLQNVQKMLAIQPSNITPGIYLSLIKSIRYIVSQCSDAALALVRMDFGNTIRTLIGPDRTESPSTPSASSGDLGERINNGINSRPSVQIKEIITLIGQLVENLPRGGEEVVSLLHLIPLLVDIGSNSTCSQLRNESLNVMSSIVKMVDKVDTLEPILRDIPLAVFITQMLSSNRNLGTLLSSLQLSRVLLDKLPQLYIPLFEAEGVFHETRRLMLPIEAPTIDRKPNYSRSSMAEHLLEGLVNSHSGGDTGVRVIIPPISMHQDRDNNHSHQQSLQQQQDLVCKEAKQIADKFATDYAARKFSIKEPHRARKLFDKLNALANKLRSNKDYGAEPLMDLKNLLLEQDITSFQFNQSGIPDALISYLCNVSGTSQLRGIRLKHFASVFMGLNEDSLHADSIGADNKRRYPFELLVTKLTNTIGTMEQFQVRVTNLSGIFTNGSGSSSLAQYQSALLGGGAGGSLFSTTLRGAQALRFFQMHQIRINLRRHPKCKNLREWRHGRGSIKVDPFTSISSIERYLLERGIGNINAQQSGQQPQSDDGDDDSEISEEDQDMSFSSALSNEGRLELFIGENLLPNDISILQAIRQYTLPRDDDTVETIPSSIWLTTHTIYYNSILNESNAGEAAAGGTTSKITGNQSSEPSQSKTVEEASSASTRTRNKLVPRAVGSIKKTEKPASSSSAPPNLKESQVYKNCNRPPRESPLDLYLRTDLQPKLNDPSTSCLILMKILYGLNSFWWELFETHSNGKRNLPISHTPLILARSFFNSKLNSKVSRQLSDFLTVATQQVPKWTIDLMNNFPFIFSFSTRRSFLFCTSFGRDRALMHLVSEVNNDDGHEGASHDTNSRLIPRLERRKVSIKRNDVLKDAQQILTQMSTSKAMLEVGFEGEVGTGFGPTLEFYSTLSRALQKSSLGLWDGTVRTCPEEEKDGSGDDDYIFAANGLYPKMLTRPLSSKQNELRLKRFEFIGRLLGQALIDSRMLDLPLSSAFFKWLIGEEESLGTEDFEKLEPTIFRSLRDILQTEEEKDFESLDVYFIYPGEPSMELCKGGKNLAVTKDNCKQFLELVCYWRLIEGVRSEMEAVRRGFRLVINKDSLRIFSSDEMELLFCGSAENDERIWTNSALQHALRPDHGYNYDSAQIKWLITMLCSYKHDKRRRFLQFVTGSPRLPIGGFRGLNPPLTVVKKTATCVKNEEELPSAMTCYNYLKIPPYETYETFVSRFDIALQHVYSFYLT</sequence>
<dbReference type="Gene3D" id="1.25.10.10">
    <property type="entry name" value="Leucine-rich Repeat Variant"/>
    <property type="match status" value="1"/>
</dbReference>
<dbReference type="SUPFAM" id="SSF56204">
    <property type="entry name" value="Hect, E3 ligase catalytic domain"/>
    <property type="match status" value="1"/>
</dbReference>
<feature type="domain" description="HECT" evidence="9">
    <location>
        <begin position="1591"/>
        <end position="1946"/>
    </location>
</feature>
<evidence type="ECO:0000256" key="3">
    <source>
        <dbReference type="ARBA" id="ARBA00006331"/>
    </source>
</evidence>
<keyword evidence="5 6" id="KW-0833">Ubl conjugation pathway</keyword>
<feature type="compositionally biased region" description="Polar residues" evidence="8">
    <location>
        <begin position="1346"/>
        <end position="1370"/>
    </location>
</feature>
<feature type="compositionally biased region" description="Low complexity" evidence="8">
    <location>
        <begin position="156"/>
        <end position="172"/>
    </location>
</feature>
<evidence type="ECO:0000256" key="4">
    <source>
        <dbReference type="ARBA" id="ARBA00022679"/>
    </source>
</evidence>
<feature type="region of interest" description="Disordered" evidence="8">
    <location>
        <begin position="1240"/>
        <end position="1269"/>
    </location>
</feature>
<accession>A0A6V7UXU6</accession>
<evidence type="ECO:0000256" key="5">
    <source>
        <dbReference type="ARBA" id="ARBA00022786"/>
    </source>
</evidence>
<feature type="region of interest" description="Disordered" evidence="8">
    <location>
        <begin position="1339"/>
        <end position="1411"/>
    </location>
</feature>
<dbReference type="InterPro" id="IPR045322">
    <property type="entry name" value="HECTD1/TRIP12-like"/>
</dbReference>
<evidence type="ECO:0000256" key="7">
    <source>
        <dbReference type="RuleBase" id="RU369009"/>
    </source>
</evidence>
<dbReference type="GO" id="GO:0061630">
    <property type="term" value="F:ubiquitin protein ligase activity"/>
    <property type="evidence" value="ECO:0007669"/>
    <property type="project" value="UniProtKB-UniRule"/>
</dbReference>
<dbReference type="GO" id="GO:0000209">
    <property type="term" value="P:protein polyubiquitination"/>
    <property type="evidence" value="ECO:0007669"/>
    <property type="project" value="TreeGrafter"/>
</dbReference>
<dbReference type="PANTHER" id="PTHR45670">
    <property type="entry name" value="E3 UBIQUITIN-PROTEIN LIGASE TRIP12"/>
    <property type="match status" value="1"/>
</dbReference>
<feature type="compositionally biased region" description="Polar residues" evidence="8">
    <location>
        <begin position="1389"/>
        <end position="1406"/>
    </location>
</feature>
<comment type="catalytic activity">
    <reaction evidence="1 7">
        <text>S-ubiquitinyl-[E2 ubiquitin-conjugating enzyme]-L-cysteine + [acceptor protein]-L-lysine = [E2 ubiquitin-conjugating enzyme]-L-cysteine + N(6)-ubiquitinyl-[acceptor protein]-L-lysine.</text>
        <dbReference type="EC" id="2.3.2.26"/>
    </reaction>
</comment>
<organism evidence="10 11">
    <name type="scientific">Meloidogyne enterolobii</name>
    <name type="common">Root-knot nematode worm</name>
    <name type="synonym">Meloidogyne mayaguensis</name>
    <dbReference type="NCBI Taxonomy" id="390850"/>
    <lineage>
        <taxon>Eukaryota</taxon>
        <taxon>Metazoa</taxon>
        <taxon>Ecdysozoa</taxon>
        <taxon>Nematoda</taxon>
        <taxon>Chromadorea</taxon>
        <taxon>Rhabditida</taxon>
        <taxon>Tylenchina</taxon>
        <taxon>Tylenchomorpha</taxon>
        <taxon>Tylenchoidea</taxon>
        <taxon>Meloidogynidae</taxon>
        <taxon>Meloidogyninae</taxon>
        <taxon>Meloidogyne</taxon>
    </lineage>
</organism>
<protein>
    <recommendedName>
        <fullName evidence="7">E3 ubiquitin-protein ligase</fullName>
        <ecNumber evidence="7">2.3.2.26</ecNumber>
    </recommendedName>
</protein>
<comment type="pathway">
    <text evidence="2 7">Protein modification; protein ubiquitination.</text>
</comment>
<feature type="region of interest" description="Disordered" evidence="8">
    <location>
        <begin position="131"/>
        <end position="189"/>
    </location>
</feature>
<dbReference type="GO" id="GO:0006974">
    <property type="term" value="P:DNA damage response"/>
    <property type="evidence" value="ECO:0007669"/>
    <property type="project" value="TreeGrafter"/>
</dbReference>
<dbReference type="PROSITE" id="PS50237">
    <property type="entry name" value="HECT"/>
    <property type="match status" value="1"/>
</dbReference>
<evidence type="ECO:0000313" key="10">
    <source>
        <dbReference type="EMBL" id="CAD2167407.1"/>
    </source>
</evidence>
<dbReference type="CDD" id="cd00078">
    <property type="entry name" value="HECTc"/>
    <property type="match status" value="1"/>
</dbReference>
<feature type="compositionally biased region" description="Polar residues" evidence="8">
    <location>
        <begin position="180"/>
        <end position="189"/>
    </location>
</feature>
<dbReference type="GO" id="GO:0016607">
    <property type="term" value="C:nuclear speck"/>
    <property type="evidence" value="ECO:0007669"/>
    <property type="project" value="TreeGrafter"/>
</dbReference>
<dbReference type="InterPro" id="IPR016024">
    <property type="entry name" value="ARM-type_fold"/>
</dbReference>
<comment type="caution">
    <text evidence="10">The sequence shown here is derived from an EMBL/GenBank/DDBJ whole genome shotgun (WGS) entry which is preliminary data.</text>
</comment>
<dbReference type="PANTHER" id="PTHR45670:SF13">
    <property type="entry name" value="E3 UBIQUITIN-PROTEIN LIGASE TRIP12"/>
    <property type="match status" value="1"/>
</dbReference>
<comment type="similarity">
    <text evidence="3 7">Belongs to the UPL family. K-HECT subfamily.</text>
</comment>
<dbReference type="Gene3D" id="3.30.2160.10">
    <property type="entry name" value="Hect, E3 ligase catalytic domain"/>
    <property type="match status" value="1"/>
</dbReference>
<gene>
    <name evidence="10" type="ORF">MENT_LOCUS18693</name>
</gene>
<evidence type="ECO:0000256" key="2">
    <source>
        <dbReference type="ARBA" id="ARBA00004906"/>
    </source>
</evidence>
<dbReference type="EMBL" id="CAJEWN010000127">
    <property type="protein sequence ID" value="CAD2167407.1"/>
    <property type="molecule type" value="Genomic_DNA"/>
</dbReference>
<dbReference type="GO" id="GO:0043161">
    <property type="term" value="P:proteasome-mediated ubiquitin-dependent protein catabolic process"/>
    <property type="evidence" value="ECO:0007669"/>
    <property type="project" value="TreeGrafter"/>
</dbReference>
<dbReference type="InterPro" id="IPR000569">
    <property type="entry name" value="HECT_dom"/>
</dbReference>
<dbReference type="SUPFAM" id="SSF48371">
    <property type="entry name" value="ARM repeat"/>
    <property type="match status" value="1"/>
</dbReference>
<proteinExistence type="inferred from homology"/>
<evidence type="ECO:0000256" key="1">
    <source>
        <dbReference type="ARBA" id="ARBA00000885"/>
    </source>
</evidence>
<evidence type="ECO:0000256" key="8">
    <source>
        <dbReference type="SAM" id="MobiDB-lite"/>
    </source>
</evidence>
<feature type="compositionally biased region" description="Acidic residues" evidence="8">
    <location>
        <begin position="1252"/>
        <end position="1266"/>
    </location>
</feature>
<evidence type="ECO:0000259" key="9">
    <source>
        <dbReference type="PROSITE" id="PS50237"/>
    </source>
</evidence>
<feature type="region of interest" description="Disordered" evidence="8">
    <location>
        <begin position="767"/>
        <end position="790"/>
    </location>
</feature>